<gene>
    <name evidence="1" type="ORF">JJC05_05655</name>
</gene>
<name>A0A8G0PAR2_9FLAO</name>
<dbReference type="KEGG" id="fdv:JJC05_05655"/>
<dbReference type="AlphaFoldDB" id="A0A8G0PAR2"/>
<organism evidence="1">
    <name type="scientific">Flavobacterium columnare</name>
    <dbReference type="NCBI Taxonomy" id="996"/>
    <lineage>
        <taxon>Bacteria</taxon>
        <taxon>Pseudomonadati</taxon>
        <taxon>Bacteroidota</taxon>
        <taxon>Flavobacteriia</taxon>
        <taxon>Flavobacteriales</taxon>
        <taxon>Flavobacteriaceae</taxon>
        <taxon>Flavobacterium</taxon>
    </lineage>
</organism>
<accession>A0A8G0PAR2</accession>
<dbReference type="Proteomes" id="UP000824721">
    <property type="component" value="Chromosome"/>
</dbReference>
<evidence type="ECO:0000313" key="1">
    <source>
        <dbReference type="EMBL" id="QYS89718.1"/>
    </source>
</evidence>
<dbReference type="EMBL" id="CP067378">
    <property type="protein sequence ID" value="QYS89718.1"/>
    <property type="molecule type" value="Genomic_DNA"/>
</dbReference>
<protein>
    <submittedName>
        <fullName evidence="1">Uncharacterized protein</fullName>
    </submittedName>
</protein>
<sequence>MKAQTLHIETPTKEVLEFFRKLRATKEENKAKLIAKKDTYFPKSK</sequence>
<proteinExistence type="predicted"/>
<reference evidence="1" key="1">
    <citation type="submission" date="2020-12" db="EMBL/GenBank/DDBJ databases">
        <title>Genome sequencing of genetic groups of Flavobacterium columnare.</title>
        <authorList>
            <person name="Waldbieser G.C."/>
            <person name="Griffin M.J."/>
            <person name="LaFrentz B.R."/>
        </authorList>
    </citation>
    <scope>NUCLEOTIDE SEQUENCE</scope>
    <source>
        <strain evidence="1">90-106</strain>
    </source>
</reference>